<reference evidence="1 2" key="1">
    <citation type="submission" date="2022-10" db="EMBL/GenBank/DDBJ databases">
        <title>High-quality genome sequences of two octocoral-associated bacteria, Endozoicomonas euniceicola EF212 and Endozoicomonas gorgoniicola PS125.</title>
        <authorList>
            <person name="Chiou Y.-J."/>
            <person name="Chen Y.-H."/>
        </authorList>
    </citation>
    <scope>NUCLEOTIDE SEQUENCE [LARGE SCALE GENOMIC DNA]</scope>
    <source>
        <strain evidence="1 2">PS125</strain>
    </source>
</reference>
<accession>A0ABT3MX15</accession>
<evidence type="ECO:0000313" key="2">
    <source>
        <dbReference type="Proteomes" id="UP001209854"/>
    </source>
</evidence>
<protein>
    <recommendedName>
        <fullName evidence="3">Transposase</fullName>
    </recommendedName>
</protein>
<organism evidence="1 2">
    <name type="scientific">Endozoicomonas gorgoniicola</name>
    <dbReference type="NCBI Taxonomy" id="1234144"/>
    <lineage>
        <taxon>Bacteria</taxon>
        <taxon>Pseudomonadati</taxon>
        <taxon>Pseudomonadota</taxon>
        <taxon>Gammaproteobacteria</taxon>
        <taxon>Oceanospirillales</taxon>
        <taxon>Endozoicomonadaceae</taxon>
        <taxon>Endozoicomonas</taxon>
    </lineage>
</organism>
<evidence type="ECO:0000313" key="1">
    <source>
        <dbReference type="EMBL" id="MCW7553912.1"/>
    </source>
</evidence>
<gene>
    <name evidence="1" type="ORF">NX722_15035</name>
</gene>
<name>A0ABT3MX15_9GAMM</name>
<dbReference type="Proteomes" id="UP001209854">
    <property type="component" value="Unassembled WGS sequence"/>
</dbReference>
<proteinExistence type="predicted"/>
<keyword evidence="2" id="KW-1185">Reference proteome</keyword>
<dbReference type="RefSeq" id="WP_262563651.1">
    <property type="nucleotide sequence ID" value="NZ_JAPFCC010000001.1"/>
</dbReference>
<comment type="caution">
    <text evidence="1">The sequence shown here is derived from an EMBL/GenBank/DDBJ whole genome shotgun (WGS) entry which is preliminary data.</text>
</comment>
<dbReference type="EMBL" id="JAPFCC010000001">
    <property type="protein sequence ID" value="MCW7553912.1"/>
    <property type="molecule type" value="Genomic_DNA"/>
</dbReference>
<sequence>MDVLISASNAFCKYFKVELDRLPSPDGKRVGTQPVQTSRDCVAWQCHAVKRKTSLGERTDVLAVEARSRYVLLFSNPGFESLKDFTRSFRKRWAEESVHMAIESGAISRRPTPSLFHFDS</sequence>
<evidence type="ECO:0008006" key="3">
    <source>
        <dbReference type="Google" id="ProtNLM"/>
    </source>
</evidence>